<accession>A0A0R3SI42</accession>
<reference evidence="4" key="1">
    <citation type="submission" date="2017-02" db="UniProtKB">
        <authorList>
            <consortium name="WormBaseParasite"/>
        </authorList>
    </citation>
    <scope>IDENTIFICATION</scope>
</reference>
<organism evidence="4">
    <name type="scientific">Hymenolepis diminuta</name>
    <name type="common">Rat tapeworm</name>
    <dbReference type="NCBI Taxonomy" id="6216"/>
    <lineage>
        <taxon>Eukaryota</taxon>
        <taxon>Metazoa</taxon>
        <taxon>Spiralia</taxon>
        <taxon>Lophotrochozoa</taxon>
        <taxon>Platyhelminthes</taxon>
        <taxon>Cestoda</taxon>
        <taxon>Eucestoda</taxon>
        <taxon>Cyclophyllidea</taxon>
        <taxon>Hymenolepididae</taxon>
        <taxon>Hymenolepis</taxon>
    </lineage>
</organism>
<reference evidence="2 3" key="2">
    <citation type="submission" date="2018-11" db="EMBL/GenBank/DDBJ databases">
        <authorList>
            <consortium name="Pathogen Informatics"/>
        </authorList>
    </citation>
    <scope>NUCLEOTIDE SEQUENCE [LARGE SCALE GENOMIC DNA]</scope>
</reference>
<dbReference type="WBParaSite" id="HDID_0000460701-mRNA-1">
    <property type="protein sequence ID" value="HDID_0000460701-mRNA-1"/>
    <property type="gene ID" value="HDID_0000460701"/>
</dbReference>
<proteinExistence type="predicted"/>
<sequence length="174" mass="18836">VGSYDYYSQQTQVGGGQTGGGVASRGNTATASTSGNHHRHHHHQLGPPPPGGYQPGLPRAGYHGNGGGGETSLLQQQSTTAPPQLADNQGIRARSFTQRGGGGPPNRFFNDYETQFVVKLFRDFFVNGSCPSLNEVRRRIAHSQLQGRRNANSVRAKVKRLQASGRWKDFEVLP</sequence>
<dbReference type="OrthoDB" id="6261392at2759"/>
<protein>
    <submittedName>
        <fullName evidence="4">DUF4817 domain-containing protein</fullName>
    </submittedName>
</protein>
<evidence type="ECO:0000256" key="1">
    <source>
        <dbReference type="SAM" id="MobiDB-lite"/>
    </source>
</evidence>
<name>A0A0R3SI42_HYMDI</name>
<feature type="compositionally biased region" description="Gly residues" evidence="1">
    <location>
        <begin position="13"/>
        <end position="23"/>
    </location>
</feature>
<evidence type="ECO:0000313" key="2">
    <source>
        <dbReference type="EMBL" id="VDL52177.1"/>
    </source>
</evidence>
<gene>
    <name evidence="2" type="ORF">HDID_LOCUS4605</name>
</gene>
<dbReference type="Proteomes" id="UP000274504">
    <property type="component" value="Unassembled WGS sequence"/>
</dbReference>
<feature type="compositionally biased region" description="Polar residues" evidence="1">
    <location>
        <begin position="25"/>
        <end position="35"/>
    </location>
</feature>
<evidence type="ECO:0000313" key="4">
    <source>
        <dbReference type="WBParaSite" id="HDID_0000460701-mRNA-1"/>
    </source>
</evidence>
<feature type="region of interest" description="Disordered" evidence="1">
    <location>
        <begin position="1"/>
        <end position="88"/>
    </location>
</feature>
<dbReference type="EMBL" id="UYSG01001841">
    <property type="protein sequence ID" value="VDL52177.1"/>
    <property type="molecule type" value="Genomic_DNA"/>
</dbReference>
<evidence type="ECO:0000313" key="3">
    <source>
        <dbReference type="Proteomes" id="UP000274504"/>
    </source>
</evidence>
<feature type="compositionally biased region" description="Polar residues" evidence="1">
    <location>
        <begin position="72"/>
        <end position="82"/>
    </location>
</feature>
<dbReference type="AlphaFoldDB" id="A0A0R3SI42"/>